<feature type="domain" description="F-BAR" evidence="6">
    <location>
        <begin position="1"/>
        <end position="240"/>
    </location>
</feature>
<evidence type="ECO:0000256" key="3">
    <source>
        <dbReference type="PROSITE-ProRule" id="PRU01077"/>
    </source>
</evidence>
<feature type="domain" description="SH3" evidence="5">
    <location>
        <begin position="301"/>
        <end position="357"/>
    </location>
</feature>
<dbReference type="EMBL" id="HAAD01005732">
    <property type="protein sequence ID" value="CDG71964.1"/>
    <property type="molecule type" value="mRNA"/>
</dbReference>
<reference evidence="7" key="1">
    <citation type="journal article" date="2013" name="Genome Biol. Evol.">
        <title>Punctuated emergences of genetic and phenotypic innovations in eumetazoan, bilaterian, euteleostome, and hominidae ancestors.</title>
        <authorList>
            <person name="Wenger Y."/>
            <person name="Galliot B."/>
        </authorList>
    </citation>
    <scope>NUCLEOTIDE SEQUENCE</scope>
    <source>
        <tissue evidence="7">Whole animals</tissue>
    </source>
</reference>
<dbReference type="PANTHER" id="PTHR23065:SF61">
    <property type="entry name" value="PROLINE-SERINE-THREONINE PHOSPHATASE-INTERACTING PROTEIN 2-LIKE"/>
    <property type="match status" value="1"/>
</dbReference>
<protein>
    <submittedName>
        <fullName evidence="7">Proline-serine-threonine phosphatase-interacting protein 1</fullName>
    </submittedName>
</protein>
<dbReference type="SMART" id="SM00326">
    <property type="entry name" value="SH3"/>
    <property type="match status" value="1"/>
</dbReference>
<dbReference type="Gene3D" id="1.20.1270.60">
    <property type="entry name" value="Arfaptin homology (AH) domain/BAR domain"/>
    <property type="match status" value="1"/>
</dbReference>
<dbReference type="SMART" id="SM00055">
    <property type="entry name" value="FCH"/>
    <property type="match status" value="1"/>
</dbReference>
<dbReference type="SUPFAM" id="SSF50044">
    <property type="entry name" value="SH3-domain"/>
    <property type="match status" value="1"/>
</dbReference>
<sequence length="357" mass="41604">MLLLRLKEGKKFCDSFTDFLRNRSKLEDDYGKNLIKLSQSGANIDESGSLKASWDSIRKGTEYVGNIHCELAKKLNDLLDRTSKFREKYKNERLKVDDKMKKSQKEKKVAYENLNKAKKVYEQRCRETDQCQELYDSKSSFTQKEEERLKRSLSKSKTYAENSDSVYQSSVKILEDCHKKWASDMEEACQVFQNLEEERIQFLRNEFWIYTNLGSTQAVDIDEKYEDCRKVIEKCDHNYDIDLFISQKRTGSERPAFITYENFYFNTKSSLGRSQFKINESSIDEGDYTTIGQVRSVSSSTLSNFAKVLYAYDAQSNQELSLAVGDVIEILKIEDDQWGIGILNGRRGAFPLNFVRR</sequence>
<dbReference type="PROSITE" id="PS51741">
    <property type="entry name" value="F_BAR"/>
    <property type="match status" value="1"/>
</dbReference>
<dbReference type="InterPro" id="IPR031160">
    <property type="entry name" value="F_BAR_dom"/>
</dbReference>
<dbReference type="AlphaFoldDB" id="T2MIM4"/>
<name>T2MIM4_HYDVU</name>
<dbReference type="InterPro" id="IPR001060">
    <property type="entry name" value="FCH_dom"/>
</dbReference>
<dbReference type="SUPFAM" id="SSF103657">
    <property type="entry name" value="BAR/IMD domain-like"/>
    <property type="match status" value="1"/>
</dbReference>
<dbReference type="OMA" id="FRDAFWX"/>
<dbReference type="GO" id="GO:0005884">
    <property type="term" value="C:actin filament"/>
    <property type="evidence" value="ECO:0007669"/>
    <property type="project" value="TreeGrafter"/>
</dbReference>
<dbReference type="GO" id="GO:0051015">
    <property type="term" value="F:actin filament binding"/>
    <property type="evidence" value="ECO:0007669"/>
    <property type="project" value="TreeGrafter"/>
</dbReference>
<evidence type="ECO:0000313" key="7">
    <source>
        <dbReference type="EMBL" id="CDG71964.1"/>
    </source>
</evidence>
<evidence type="ECO:0000256" key="1">
    <source>
        <dbReference type="ARBA" id="ARBA00022443"/>
    </source>
</evidence>
<dbReference type="OrthoDB" id="10255964at2759"/>
<dbReference type="PANTHER" id="PTHR23065">
    <property type="entry name" value="PROLINE-SERINE-THREONINE PHOSPHATASE INTERACTING PROTEIN 1"/>
    <property type="match status" value="1"/>
</dbReference>
<dbReference type="Pfam" id="PF14604">
    <property type="entry name" value="SH3_9"/>
    <property type="match status" value="1"/>
</dbReference>
<keyword evidence="1 2" id="KW-0728">SH3 domain</keyword>
<accession>T2MIM4</accession>
<dbReference type="Pfam" id="PF00611">
    <property type="entry name" value="FCH"/>
    <property type="match status" value="1"/>
</dbReference>
<dbReference type="GO" id="GO:0005737">
    <property type="term" value="C:cytoplasm"/>
    <property type="evidence" value="ECO:0007669"/>
    <property type="project" value="TreeGrafter"/>
</dbReference>
<dbReference type="InterPro" id="IPR036028">
    <property type="entry name" value="SH3-like_dom_sf"/>
</dbReference>
<dbReference type="InterPro" id="IPR027267">
    <property type="entry name" value="AH/BAR_dom_sf"/>
</dbReference>
<organism evidence="7">
    <name type="scientific">Hydra vulgaris</name>
    <name type="common">Hydra</name>
    <name type="synonym">Hydra attenuata</name>
    <dbReference type="NCBI Taxonomy" id="6087"/>
    <lineage>
        <taxon>Eukaryota</taxon>
        <taxon>Metazoa</taxon>
        <taxon>Cnidaria</taxon>
        <taxon>Hydrozoa</taxon>
        <taxon>Hydroidolina</taxon>
        <taxon>Anthoathecata</taxon>
        <taxon>Aplanulata</taxon>
        <taxon>Hydridae</taxon>
        <taxon>Hydra</taxon>
    </lineage>
</organism>
<evidence type="ECO:0000259" key="6">
    <source>
        <dbReference type="PROSITE" id="PS51741"/>
    </source>
</evidence>
<keyword evidence="3 4" id="KW-0175">Coiled coil</keyword>
<dbReference type="GO" id="GO:0030041">
    <property type="term" value="P:actin filament polymerization"/>
    <property type="evidence" value="ECO:0007669"/>
    <property type="project" value="TreeGrafter"/>
</dbReference>
<gene>
    <name evidence="7" type="primary">PSTPIP1</name>
</gene>
<feature type="coiled-coil region" evidence="4">
    <location>
        <begin position="86"/>
        <end position="120"/>
    </location>
</feature>
<dbReference type="Gene3D" id="2.30.30.40">
    <property type="entry name" value="SH3 Domains"/>
    <property type="match status" value="1"/>
</dbReference>
<evidence type="ECO:0000256" key="2">
    <source>
        <dbReference type="PROSITE-ProRule" id="PRU00192"/>
    </source>
</evidence>
<dbReference type="InterPro" id="IPR001452">
    <property type="entry name" value="SH3_domain"/>
</dbReference>
<evidence type="ECO:0000256" key="4">
    <source>
        <dbReference type="SAM" id="Coils"/>
    </source>
</evidence>
<proteinExistence type="evidence at transcript level"/>
<dbReference type="GO" id="GO:0005886">
    <property type="term" value="C:plasma membrane"/>
    <property type="evidence" value="ECO:0007669"/>
    <property type="project" value="TreeGrafter"/>
</dbReference>
<evidence type="ECO:0000259" key="5">
    <source>
        <dbReference type="PROSITE" id="PS50002"/>
    </source>
</evidence>
<dbReference type="PROSITE" id="PS50002">
    <property type="entry name" value="SH3"/>
    <property type="match status" value="1"/>
</dbReference>